<dbReference type="PANTHER" id="PTHR46093:SF18">
    <property type="entry name" value="FIBRONECTIN TYPE-III DOMAIN-CONTAINING PROTEIN"/>
    <property type="match status" value="1"/>
</dbReference>
<keyword evidence="3" id="KW-0812">Transmembrane</keyword>
<dbReference type="STRING" id="44941.A0A397UAP1"/>
<dbReference type="InterPro" id="IPR015915">
    <property type="entry name" value="Kelch-typ_b-propeller"/>
</dbReference>
<evidence type="ECO:0008006" key="6">
    <source>
        <dbReference type="Google" id="ProtNLM"/>
    </source>
</evidence>
<protein>
    <recommendedName>
        <fullName evidence="6">Kelch repeat protein</fullName>
    </recommendedName>
</protein>
<gene>
    <name evidence="4" type="ORF">C2G38_2046066</name>
</gene>
<keyword evidence="5" id="KW-1185">Reference proteome</keyword>
<evidence type="ECO:0000256" key="3">
    <source>
        <dbReference type="SAM" id="Phobius"/>
    </source>
</evidence>
<dbReference type="OrthoDB" id="432528at2759"/>
<dbReference type="Pfam" id="PF24681">
    <property type="entry name" value="Kelch_KLHDC2_KLHL20_DRC7"/>
    <property type="match status" value="1"/>
</dbReference>
<name>A0A397UAP1_9GLOM</name>
<keyword evidence="3" id="KW-0472">Membrane</keyword>
<organism evidence="4 5">
    <name type="scientific">Gigaspora rosea</name>
    <dbReference type="NCBI Taxonomy" id="44941"/>
    <lineage>
        <taxon>Eukaryota</taxon>
        <taxon>Fungi</taxon>
        <taxon>Fungi incertae sedis</taxon>
        <taxon>Mucoromycota</taxon>
        <taxon>Glomeromycotina</taxon>
        <taxon>Glomeromycetes</taxon>
        <taxon>Diversisporales</taxon>
        <taxon>Gigasporaceae</taxon>
        <taxon>Gigaspora</taxon>
    </lineage>
</organism>
<dbReference type="AlphaFoldDB" id="A0A397UAP1"/>
<dbReference type="Proteomes" id="UP000266673">
    <property type="component" value="Unassembled WGS sequence"/>
</dbReference>
<evidence type="ECO:0000313" key="4">
    <source>
        <dbReference type="EMBL" id="RIB07365.1"/>
    </source>
</evidence>
<dbReference type="EMBL" id="QKWP01001668">
    <property type="protein sequence ID" value="RIB07365.1"/>
    <property type="molecule type" value="Genomic_DNA"/>
</dbReference>
<evidence type="ECO:0000256" key="1">
    <source>
        <dbReference type="ARBA" id="ARBA00022441"/>
    </source>
</evidence>
<reference evidence="4 5" key="1">
    <citation type="submission" date="2018-06" db="EMBL/GenBank/DDBJ databases">
        <title>Comparative genomics reveals the genomic features of Rhizophagus irregularis, R. cerebriforme, R. diaphanum and Gigaspora rosea, and their symbiotic lifestyle signature.</title>
        <authorList>
            <person name="Morin E."/>
            <person name="San Clemente H."/>
            <person name="Chen E.C.H."/>
            <person name="De La Providencia I."/>
            <person name="Hainaut M."/>
            <person name="Kuo A."/>
            <person name="Kohler A."/>
            <person name="Murat C."/>
            <person name="Tang N."/>
            <person name="Roy S."/>
            <person name="Loubradou J."/>
            <person name="Henrissat B."/>
            <person name="Grigoriev I.V."/>
            <person name="Corradi N."/>
            <person name="Roux C."/>
            <person name="Martin F.M."/>
        </authorList>
    </citation>
    <scope>NUCLEOTIDE SEQUENCE [LARGE SCALE GENOMIC DNA]</scope>
    <source>
        <strain evidence="4 5">DAOM 194757</strain>
    </source>
</reference>
<dbReference type="Gene3D" id="2.120.10.80">
    <property type="entry name" value="Kelch-type beta propeller"/>
    <property type="match status" value="1"/>
</dbReference>
<comment type="caution">
    <text evidence="4">The sequence shown here is derived from an EMBL/GenBank/DDBJ whole genome shotgun (WGS) entry which is preliminary data.</text>
</comment>
<dbReference type="SUPFAM" id="SSF117281">
    <property type="entry name" value="Kelch motif"/>
    <property type="match status" value="1"/>
</dbReference>
<evidence type="ECO:0000313" key="5">
    <source>
        <dbReference type="Proteomes" id="UP000266673"/>
    </source>
</evidence>
<sequence>MDSFLLHIIVTITQKICLQNDAKKFAVKAATWSTPTISGQIPLSRQQFQAVNDTNGKIYMFGGFKYPNPSFNVIFNDIYILDTLILAWIQGSNVNAPTPRVDFTATLLNNGLILYIGGTVGVSTIYMSEIPKYNTNNNSWNTMIATGDTLNSRSCHTAVLSPDGVMMANNSFSNLNNVNSKIYLLDTRNYAWVTSTSTSSNSPYPQNPTITQIQTVTSNPLSTGAIVAIPLVLIAVLAIAGFAGYWFYKKEKTK</sequence>
<feature type="transmembrane region" description="Helical" evidence="3">
    <location>
        <begin position="225"/>
        <end position="248"/>
    </location>
</feature>
<dbReference type="PANTHER" id="PTHR46093">
    <property type="entry name" value="ACYL-COA-BINDING DOMAIN-CONTAINING PROTEIN 5"/>
    <property type="match status" value="1"/>
</dbReference>
<evidence type="ECO:0000256" key="2">
    <source>
        <dbReference type="ARBA" id="ARBA00022737"/>
    </source>
</evidence>
<accession>A0A397UAP1</accession>
<keyword evidence="2" id="KW-0677">Repeat</keyword>
<keyword evidence="3" id="KW-1133">Transmembrane helix</keyword>
<proteinExistence type="predicted"/>
<keyword evidence="1" id="KW-0880">Kelch repeat</keyword>